<protein>
    <submittedName>
        <fullName evidence="2">Uncharacterized protein</fullName>
    </submittedName>
</protein>
<evidence type="ECO:0000256" key="1">
    <source>
        <dbReference type="SAM" id="Phobius"/>
    </source>
</evidence>
<name>A0AAV4FG13_9GAST</name>
<evidence type="ECO:0000313" key="2">
    <source>
        <dbReference type="EMBL" id="GFR71346.1"/>
    </source>
</evidence>
<organism evidence="2 3">
    <name type="scientific">Elysia marginata</name>
    <dbReference type="NCBI Taxonomy" id="1093978"/>
    <lineage>
        <taxon>Eukaryota</taxon>
        <taxon>Metazoa</taxon>
        <taxon>Spiralia</taxon>
        <taxon>Lophotrochozoa</taxon>
        <taxon>Mollusca</taxon>
        <taxon>Gastropoda</taxon>
        <taxon>Heterobranchia</taxon>
        <taxon>Euthyneura</taxon>
        <taxon>Panpulmonata</taxon>
        <taxon>Sacoglossa</taxon>
        <taxon>Placobranchoidea</taxon>
        <taxon>Plakobranchidae</taxon>
        <taxon>Elysia</taxon>
    </lineage>
</organism>
<keyword evidence="1" id="KW-0472">Membrane</keyword>
<accession>A0AAV4FG13</accession>
<dbReference type="AlphaFoldDB" id="A0AAV4FG13"/>
<keyword evidence="1" id="KW-1133">Transmembrane helix</keyword>
<sequence length="122" mass="13556">MRILLKKDIEIKQWSSRNLLLLVLGQKSQQSLNLLNRSTTEPVCCEAVRLFLCTCCSGQMSFYWHPDTLLTLPGCCVSESSRCPGVTCLRLCVLHIGLLWPYAVTPAVTCIALTVLWSLAGL</sequence>
<keyword evidence="1" id="KW-0812">Transmembrane</keyword>
<evidence type="ECO:0000313" key="3">
    <source>
        <dbReference type="Proteomes" id="UP000762676"/>
    </source>
</evidence>
<reference evidence="2 3" key="1">
    <citation type="journal article" date="2021" name="Elife">
        <title>Chloroplast acquisition without the gene transfer in kleptoplastic sea slugs, Plakobranchus ocellatus.</title>
        <authorList>
            <person name="Maeda T."/>
            <person name="Takahashi S."/>
            <person name="Yoshida T."/>
            <person name="Shimamura S."/>
            <person name="Takaki Y."/>
            <person name="Nagai Y."/>
            <person name="Toyoda A."/>
            <person name="Suzuki Y."/>
            <person name="Arimoto A."/>
            <person name="Ishii H."/>
            <person name="Satoh N."/>
            <person name="Nishiyama T."/>
            <person name="Hasebe M."/>
            <person name="Maruyama T."/>
            <person name="Minagawa J."/>
            <person name="Obokata J."/>
            <person name="Shigenobu S."/>
        </authorList>
    </citation>
    <scope>NUCLEOTIDE SEQUENCE [LARGE SCALE GENOMIC DNA]</scope>
</reference>
<dbReference type="EMBL" id="BMAT01011365">
    <property type="protein sequence ID" value="GFR71346.1"/>
    <property type="molecule type" value="Genomic_DNA"/>
</dbReference>
<proteinExistence type="predicted"/>
<gene>
    <name evidence="2" type="ORF">ElyMa_005677500</name>
</gene>
<dbReference type="Proteomes" id="UP000762676">
    <property type="component" value="Unassembled WGS sequence"/>
</dbReference>
<keyword evidence="3" id="KW-1185">Reference proteome</keyword>
<comment type="caution">
    <text evidence="2">The sequence shown here is derived from an EMBL/GenBank/DDBJ whole genome shotgun (WGS) entry which is preliminary data.</text>
</comment>
<feature type="transmembrane region" description="Helical" evidence="1">
    <location>
        <begin position="99"/>
        <end position="120"/>
    </location>
</feature>